<reference evidence="2 3" key="1">
    <citation type="journal article" date="2012" name="Proc. Natl. Acad. Sci. U.S.A.">
        <title>Comparative genomics of Ceriporiopsis subvermispora and Phanerochaete chrysosporium provide insight into selective ligninolysis.</title>
        <authorList>
            <person name="Fernandez-Fueyo E."/>
            <person name="Ruiz-Duenas F.J."/>
            <person name="Ferreira P."/>
            <person name="Floudas D."/>
            <person name="Hibbett D.S."/>
            <person name="Canessa P."/>
            <person name="Larrondo L.F."/>
            <person name="James T.Y."/>
            <person name="Seelenfreund D."/>
            <person name="Lobos S."/>
            <person name="Polanco R."/>
            <person name="Tello M."/>
            <person name="Honda Y."/>
            <person name="Watanabe T."/>
            <person name="Watanabe T."/>
            <person name="Ryu J.S."/>
            <person name="Kubicek C.P."/>
            <person name="Schmoll M."/>
            <person name="Gaskell J."/>
            <person name="Hammel K.E."/>
            <person name="St John F.J."/>
            <person name="Vanden Wymelenberg A."/>
            <person name="Sabat G."/>
            <person name="Splinter BonDurant S."/>
            <person name="Syed K."/>
            <person name="Yadav J.S."/>
            <person name="Doddapaneni H."/>
            <person name="Subramanian V."/>
            <person name="Lavin J.L."/>
            <person name="Oguiza J.A."/>
            <person name="Perez G."/>
            <person name="Pisabarro A.G."/>
            <person name="Ramirez L."/>
            <person name="Santoyo F."/>
            <person name="Master E."/>
            <person name="Coutinho P.M."/>
            <person name="Henrissat B."/>
            <person name="Lombard V."/>
            <person name="Magnuson J.K."/>
            <person name="Kuees U."/>
            <person name="Hori C."/>
            <person name="Igarashi K."/>
            <person name="Samejima M."/>
            <person name="Held B.W."/>
            <person name="Barry K.W."/>
            <person name="LaButti K.M."/>
            <person name="Lapidus A."/>
            <person name="Lindquist E.A."/>
            <person name="Lucas S.M."/>
            <person name="Riley R."/>
            <person name="Salamov A.A."/>
            <person name="Hoffmeister D."/>
            <person name="Schwenk D."/>
            <person name="Hadar Y."/>
            <person name="Yarden O."/>
            <person name="de Vries R.P."/>
            <person name="Wiebenga A."/>
            <person name="Stenlid J."/>
            <person name="Eastwood D."/>
            <person name="Grigoriev I.V."/>
            <person name="Berka R.M."/>
            <person name="Blanchette R.A."/>
            <person name="Kersten P."/>
            <person name="Martinez A.T."/>
            <person name="Vicuna R."/>
            <person name="Cullen D."/>
        </authorList>
    </citation>
    <scope>NUCLEOTIDE SEQUENCE [LARGE SCALE GENOMIC DNA]</scope>
    <source>
        <strain evidence="2 3">B</strain>
    </source>
</reference>
<protein>
    <recommendedName>
        <fullName evidence="4">F-box domain-containing protein</fullName>
    </recommendedName>
</protein>
<feature type="region of interest" description="Disordered" evidence="1">
    <location>
        <begin position="1"/>
        <end position="40"/>
    </location>
</feature>
<dbReference type="Proteomes" id="UP000016930">
    <property type="component" value="Unassembled WGS sequence"/>
</dbReference>
<dbReference type="OrthoDB" id="2758040at2759"/>
<accession>M2PFT9</accession>
<name>M2PFT9_CERS8</name>
<evidence type="ECO:0000313" key="3">
    <source>
        <dbReference type="Proteomes" id="UP000016930"/>
    </source>
</evidence>
<dbReference type="EMBL" id="KB445802">
    <property type="protein sequence ID" value="EMD34814.1"/>
    <property type="molecule type" value="Genomic_DNA"/>
</dbReference>
<evidence type="ECO:0008006" key="4">
    <source>
        <dbReference type="Google" id="ProtNLM"/>
    </source>
</evidence>
<evidence type="ECO:0000313" key="2">
    <source>
        <dbReference type="EMBL" id="EMD34814.1"/>
    </source>
</evidence>
<sequence length="462" mass="52509">MSIDSSLETSSAQAHANITSPPGFEVEKPGPVPVMPQHTRPDTLVPHQPCLPPELTDRVLDYLDAESDGPTLRACSLAGRVLHPRARANLLRELEIWSRQKCDAAAVWFAAPQYARCVQHLRLISSTSDEWDDETTAALLRCFHPRIREERDFSDHEMGDTCAAGVKTLDMFWIKVEEMPLTSAVLAIPSVTTLSFSYLWFASPEDFRCFIDGFPALERLTMGRIICVGEASLPWSSSRVALQSAPKPRLHTLDISDMEEKYGRQELVLQWLLNQEPEHIHIKWLGYNGFRNGLELPLAVLKALGASVEHLYMGRGMSSVFPWQPQPRRDAGLDPLLQHLTSLRTIELDFRSREPEERVRFTMEDLMAQIKSTPRSIYVHIVGQWAPEAILDTWDLGHLDNALSFQSQYDQLEDVNVKISVFMHARHEHERAPGTQMVGRVLSAMPEMRERGVLRVKMEYLK</sequence>
<gene>
    <name evidence="2" type="ORF">CERSUDRAFT_97397</name>
</gene>
<proteinExistence type="predicted"/>
<organism evidence="2 3">
    <name type="scientific">Ceriporiopsis subvermispora (strain B)</name>
    <name type="common">White-rot fungus</name>
    <name type="synonym">Gelatoporia subvermispora</name>
    <dbReference type="NCBI Taxonomy" id="914234"/>
    <lineage>
        <taxon>Eukaryota</taxon>
        <taxon>Fungi</taxon>
        <taxon>Dikarya</taxon>
        <taxon>Basidiomycota</taxon>
        <taxon>Agaricomycotina</taxon>
        <taxon>Agaricomycetes</taxon>
        <taxon>Polyporales</taxon>
        <taxon>Gelatoporiaceae</taxon>
        <taxon>Gelatoporia</taxon>
    </lineage>
</organism>
<feature type="compositionally biased region" description="Polar residues" evidence="1">
    <location>
        <begin position="1"/>
        <end position="20"/>
    </location>
</feature>
<evidence type="ECO:0000256" key="1">
    <source>
        <dbReference type="SAM" id="MobiDB-lite"/>
    </source>
</evidence>
<keyword evidence="3" id="KW-1185">Reference proteome</keyword>
<dbReference type="AlphaFoldDB" id="M2PFT9"/>
<dbReference type="HOGENOM" id="CLU_591827_0_0_1"/>